<protein>
    <submittedName>
        <fullName evidence="2">Type VI secretion system tube protein Hcp</fullName>
    </submittedName>
</protein>
<proteinExistence type="predicted"/>
<reference evidence="2" key="1">
    <citation type="submission" date="2020-09" db="EMBL/GenBank/DDBJ databases">
        <title>Pelagicoccus enzymogenes sp. nov. with an EPS production, isolated from marine sediment.</title>
        <authorList>
            <person name="Feng X."/>
        </authorList>
    </citation>
    <scope>NUCLEOTIDE SEQUENCE</scope>
    <source>
        <strain evidence="2">NFK12</strain>
    </source>
</reference>
<keyword evidence="1" id="KW-0732">Signal</keyword>
<dbReference type="Gene3D" id="2.30.110.20">
    <property type="entry name" value="Hcp1-like"/>
    <property type="match status" value="1"/>
</dbReference>
<feature type="chain" id="PRO_5036743215" evidence="1">
    <location>
        <begin position="32"/>
        <end position="189"/>
    </location>
</feature>
<dbReference type="InterPro" id="IPR008514">
    <property type="entry name" value="T6SS_Hcp"/>
</dbReference>
<feature type="signal peptide" evidence="1">
    <location>
        <begin position="1"/>
        <end position="31"/>
    </location>
</feature>
<comment type="caution">
    <text evidence="2">The sequence shown here is derived from an EMBL/GenBank/DDBJ whole genome shotgun (WGS) entry which is preliminary data.</text>
</comment>
<dbReference type="Pfam" id="PF05638">
    <property type="entry name" value="T6SS_HCP"/>
    <property type="match status" value="1"/>
</dbReference>
<evidence type="ECO:0000313" key="2">
    <source>
        <dbReference type="EMBL" id="MBD5778786.1"/>
    </source>
</evidence>
<dbReference type="RefSeq" id="WP_191615914.1">
    <property type="nucleotide sequence ID" value="NZ_JACYFG010000006.1"/>
</dbReference>
<keyword evidence="3" id="KW-1185">Reference proteome</keyword>
<name>A0A927IG51_9BACT</name>
<dbReference type="PANTHER" id="PTHR36152:SF1">
    <property type="entry name" value="UBIQUITIN-LIKE DOMAIN-CONTAINING PROTEIN"/>
    <property type="match status" value="1"/>
</dbReference>
<evidence type="ECO:0000256" key="1">
    <source>
        <dbReference type="SAM" id="SignalP"/>
    </source>
</evidence>
<dbReference type="InterPro" id="IPR036624">
    <property type="entry name" value="Hcp1-lik_sf"/>
</dbReference>
<accession>A0A927IG51</accession>
<evidence type="ECO:0000313" key="3">
    <source>
        <dbReference type="Proteomes" id="UP000622317"/>
    </source>
</evidence>
<dbReference type="AlphaFoldDB" id="A0A927IG51"/>
<gene>
    <name evidence="2" type="ORF">IEN85_04735</name>
</gene>
<dbReference type="PANTHER" id="PTHR36152">
    <property type="entry name" value="CYTOPLASMIC PROTEIN-RELATED"/>
    <property type="match status" value="1"/>
</dbReference>
<sequence>MKTAINYHLTHTVFAALASVLFLASVNTSQAAIFAKYDGIDGESKDASHENWIDVLSVDWGMNKPGGGATGQSRRRGAAVVEDVVLTIEYEKSSPKLQEACLQGKVIPKLEIEQTANYGGSRQTYLKHEFKNVRITSYSMSASGYDEGPQVVVVACSFEEVKVTYTEFDDEGQRLGNVEYSWKVEEGTR</sequence>
<dbReference type="EMBL" id="JACYFG010000006">
    <property type="protein sequence ID" value="MBD5778786.1"/>
    <property type="molecule type" value="Genomic_DNA"/>
</dbReference>
<dbReference type="Proteomes" id="UP000622317">
    <property type="component" value="Unassembled WGS sequence"/>
</dbReference>
<organism evidence="2 3">
    <name type="scientific">Pelagicoccus enzymogenes</name>
    <dbReference type="NCBI Taxonomy" id="2773457"/>
    <lineage>
        <taxon>Bacteria</taxon>
        <taxon>Pseudomonadati</taxon>
        <taxon>Verrucomicrobiota</taxon>
        <taxon>Opitutia</taxon>
        <taxon>Puniceicoccales</taxon>
        <taxon>Pelagicoccaceae</taxon>
        <taxon>Pelagicoccus</taxon>
    </lineage>
</organism>
<dbReference type="InterPro" id="IPR053165">
    <property type="entry name" value="HSI-I_assembly_Hcp1"/>
</dbReference>
<dbReference type="SUPFAM" id="SSF141452">
    <property type="entry name" value="Hcp1-like"/>
    <property type="match status" value="1"/>
</dbReference>